<sequence length="144" mass="15914">MADKQANPSTTPQAATDRQPIGDDKSLSDIFRSMKRDGQGMSALGYDGVLRTFDAERNVLDAVGLNPAQIREYYDGLPLPERLRTADGRNVSHWDMFHPDAENVPKIFTEEEKARIVARNEEMFKRGVTTCVPGKSADEGGSKA</sequence>
<dbReference type="STRING" id="1408157.A0A1J7J0M0"/>
<proteinExistence type="predicted"/>
<evidence type="ECO:0000256" key="1">
    <source>
        <dbReference type="SAM" id="MobiDB-lite"/>
    </source>
</evidence>
<dbReference type="AlphaFoldDB" id="A0A1J7J0M0"/>
<feature type="compositionally biased region" description="Polar residues" evidence="1">
    <location>
        <begin position="1"/>
        <end position="16"/>
    </location>
</feature>
<accession>A0A1J7J0M0</accession>
<reference evidence="2 3" key="1">
    <citation type="submission" date="2016-10" db="EMBL/GenBank/DDBJ databases">
        <title>Draft genome sequence of Coniochaeta ligniaria NRRL30616, a lignocellulolytic fungus for bioabatement of inhibitors in plant biomass hydrolysates.</title>
        <authorList>
            <consortium name="DOE Joint Genome Institute"/>
            <person name="Jimenez D.J."/>
            <person name="Hector R.E."/>
            <person name="Riley R."/>
            <person name="Sun H."/>
            <person name="Grigoriev I.V."/>
            <person name="Van Elsas J.D."/>
            <person name="Nichols N.N."/>
        </authorList>
    </citation>
    <scope>NUCLEOTIDE SEQUENCE [LARGE SCALE GENOMIC DNA]</scope>
    <source>
        <strain evidence="2 3">NRRL 30616</strain>
    </source>
</reference>
<gene>
    <name evidence="2" type="ORF">CONLIGDRAFT_153122</name>
</gene>
<dbReference type="InParanoid" id="A0A1J7J0M0"/>
<name>A0A1J7J0M0_9PEZI</name>
<protein>
    <submittedName>
        <fullName evidence="2">Uncharacterized protein</fullName>
    </submittedName>
</protein>
<keyword evidence="3" id="KW-1185">Reference proteome</keyword>
<evidence type="ECO:0000313" key="3">
    <source>
        <dbReference type="Proteomes" id="UP000182658"/>
    </source>
</evidence>
<dbReference type="OrthoDB" id="3660917at2759"/>
<feature type="region of interest" description="Disordered" evidence="1">
    <location>
        <begin position="1"/>
        <end position="27"/>
    </location>
</feature>
<dbReference type="Proteomes" id="UP000182658">
    <property type="component" value="Unassembled WGS sequence"/>
</dbReference>
<dbReference type="EMBL" id="KV875111">
    <property type="protein sequence ID" value="OIW22700.1"/>
    <property type="molecule type" value="Genomic_DNA"/>
</dbReference>
<organism evidence="2 3">
    <name type="scientific">Coniochaeta ligniaria NRRL 30616</name>
    <dbReference type="NCBI Taxonomy" id="1408157"/>
    <lineage>
        <taxon>Eukaryota</taxon>
        <taxon>Fungi</taxon>
        <taxon>Dikarya</taxon>
        <taxon>Ascomycota</taxon>
        <taxon>Pezizomycotina</taxon>
        <taxon>Sordariomycetes</taxon>
        <taxon>Sordariomycetidae</taxon>
        <taxon>Coniochaetales</taxon>
        <taxon>Coniochaetaceae</taxon>
        <taxon>Coniochaeta</taxon>
    </lineage>
</organism>
<evidence type="ECO:0000313" key="2">
    <source>
        <dbReference type="EMBL" id="OIW22700.1"/>
    </source>
</evidence>